<dbReference type="GO" id="GO:0005737">
    <property type="term" value="C:cytoplasm"/>
    <property type="evidence" value="ECO:0007669"/>
    <property type="project" value="UniProtKB-SubCell"/>
</dbReference>
<dbReference type="Pfam" id="PF00005">
    <property type="entry name" value="ABC_tran"/>
    <property type="match status" value="2"/>
</dbReference>
<dbReference type="Pfam" id="PF12848">
    <property type="entry name" value="ABC_tran_Xtn"/>
    <property type="match status" value="1"/>
</dbReference>
<dbReference type="GO" id="GO:0016887">
    <property type="term" value="F:ATP hydrolysis activity"/>
    <property type="evidence" value="ECO:0007669"/>
    <property type="project" value="UniProtKB-UniRule"/>
</dbReference>
<keyword evidence="9 12" id="KW-0810">Translation regulation</keyword>
<feature type="binding site" evidence="12">
    <location>
        <begin position="356"/>
        <end position="363"/>
    </location>
    <ligand>
        <name>ATP</name>
        <dbReference type="ChEBI" id="CHEBI:30616"/>
        <label>2</label>
    </ligand>
</feature>
<dbReference type="PROSITE" id="PS00211">
    <property type="entry name" value="ABC_TRANSPORTER_1"/>
    <property type="match status" value="2"/>
</dbReference>
<comment type="function">
    <text evidence="12">A translation factor that gates the progression of the 70S ribosomal initiation complex (IC, containing tRNA(fMet) in the P-site) into the translation elongation cycle by using a mechanism sensitive to the ATP/ADP ratio. Binds to the 70S ribosome E-site where it modulates the state of the translating ribosome during subunit translocation. ATP hydrolysis probably frees it from the ribosome, which can enter the elongation phase.</text>
</comment>
<comment type="similarity">
    <text evidence="1 12">Belongs to the ABC transporter superfamily. ABCF family. Translational throttle EttA subfamily.</text>
</comment>
<comment type="catalytic activity">
    <reaction evidence="12">
        <text>ATP + H2O = ADP + phosphate + H(+)</text>
        <dbReference type="Rhea" id="RHEA:13065"/>
        <dbReference type="ChEBI" id="CHEBI:15377"/>
        <dbReference type="ChEBI" id="CHEBI:15378"/>
        <dbReference type="ChEBI" id="CHEBI:30616"/>
        <dbReference type="ChEBI" id="CHEBI:43474"/>
        <dbReference type="ChEBI" id="CHEBI:456216"/>
    </reaction>
</comment>
<evidence type="ECO:0000313" key="14">
    <source>
        <dbReference type="EMBL" id="QCY47366.1"/>
    </source>
</evidence>
<dbReference type="EC" id="3.6.1.-" evidence="12"/>
<name>A0A5B7WTH0_9MICC</name>
<feature type="binding site" evidence="12">
    <location>
        <begin position="38"/>
        <end position="45"/>
    </location>
    <ligand>
        <name>ATP</name>
        <dbReference type="ChEBI" id="CHEBI:30616"/>
        <label>1</label>
    </ligand>
</feature>
<dbReference type="InterPro" id="IPR017871">
    <property type="entry name" value="ABC_transporter-like_CS"/>
</dbReference>
<feature type="region of interest" description="Arm" evidence="12">
    <location>
        <begin position="94"/>
        <end position="138"/>
    </location>
</feature>
<keyword evidence="4 12" id="KW-0699">rRNA-binding</keyword>
<protein>
    <recommendedName>
        <fullName evidence="12">Energy-dependent translational throttle protein EttA</fullName>
        <ecNumber evidence="12">3.6.1.-</ecNumber>
    </recommendedName>
    <alternativeName>
        <fullName evidence="12">Translational regulatory factor EttA</fullName>
    </alternativeName>
</protein>
<dbReference type="HAMAP" id="MF_00847">
    <property type="entry name" value="EttA"/>
    <property type="match status" value="1"/>
</dbReference>
<dbReference type="GO" id="GO:0000049">
    <property type="term" value="F:tRNA binding"/>
    <property type="evidence" value="ECO:0007669"/>
    <property type="project" value="UniProtKB-UniRule"/>
</dbReference>
<evidence type="ECO:0000256" key="8">
    <source>
        <dbReference type="ARBA" id="ARBA00022840"/>
    </source>
</evidence>
<dbReference type="InterPro" id="IPR022374">
    <property type="entry name" value="EttA"/>
</dbReference>
<comment type="caution">
    <text evidence="12">Lacks conserved residue(s) required for the propagation of feature annotation.</text>
</comment>
<proteinExistence type="inferred from homology"/>
<organism evidence="14 15">
    <name type="scientific">Glutamicibacter creatinolyticus</name>
    <dbReference type="NCBI Taxonomy" id="162496"/>
    <lineage>
        <taxon>Bacteria</taxon>
        <taxon>Bacillati</taxon>
        <taxon>Actinomycetota</taxon>
        <taxon>Actinomycetes</taxon>
        <taxon>Micrococcales</taxon>
        <taxon>Micrococcaceae</taxon>
        <taxon>Glutamicibacter</taxon>
    </lineage>
</organism>
<evidence type="ECO:0000313" key="15">
    <source>
        <dbReference type="Proteomes" id="UP000307000"/>
    </source>
</evidence>
<dbReference type="InterPro" id="IPR027417">
    <property type="entry name" value="P-loop_NTPase"/>
</dbReference>
<dbReference type="InterPro" id="IPR032781">
    <property type="entry name" value="ABC_tran_Xtn"/>
</dbReference>
<dbReference type="SMART" id="SM00382">
    <property type="entry name" value="AAA"/>
    <property type="match status" value="2"/>
</dbReference>
<keyword evidence="2 12" id="KW-0963">Cytoplasm</keyword>
<evidence type="ECO:0000256" key="4">
    <source>
        <dbReference type="ARBA" id="ARBA00022730"/>
    </source>
</evidence>
<reference evidence="14 15" key="1">
    <citation type="submission" date="2018-12" db="EMBL/GenBank/DDBJ databases">
        <title>Complete Genome Sequence of Glutamicibacter creatinolyticus strain LGCM259,isolated from an abscess of a 12-year-old mare in Italy.</title>
        <authorList>
            <person name="Santos R.G."/>
            <person name="Silva A.L."/>
            <person name="Seyffert N."/>
            <person name="Castro T.L.P."/>
            <person name="Attili A.R."/>
            <person name="Rifici C."/>
            <person name="Mazzullo G."/>
            <person name="Brenig B."/>
            <person name="Venanzi F."/>
            <person name="Azevedo V."/>
        </authorList>
    </citation>
    <scope>NUCLEOTIDE SEQUENCE [LARGE SCALE GENOMIC DNA]</scope>
    <source>
        <strain evidence="14 15">LGCM 259</strain>
    </source>
</reference>
<keyword evidence="10 12" id="KW-0694">RNA-binding</keyword>
<dbReference type="SUPFAM" id="SSF52540">
    <property type="entry name" value="P-loop containing nucleoside triphosphate hydrolases"/>
    <property type="match status" value="2"/>
</dbReference>
<keyword evidence="15" id="KW-1185">Reference proteome</keyword>
<keyword evidence="3 12" id="KW-0820">tRNA-binding</keyword>
<evidence type="ECO:0000256" key="3">
    <source>
        <dbReference type="ARBA" id="ARBA00022555"/>
    </source>
</evidence>
<evidence type="ECO:0000256" key="5">
    <source>
        <dbReference type="ARBA" id="ARBA00022737"/>
    </source>
</evidence>
<feature type="domain" description="ABC transporter" evidence="13">
    <location>
        <begin position="324"/>
        <end position="541"/>
    </location>
</feature>
<dbReference type="AlphaFoldDB" id="A0A5B7WTH0"/>
<dbReference type="NCBIfam" id="NF008775">
    <property type="entry name" value="PRK11819.1"/>
    <property type="match status" value="1"/>
</dbReference>
<dbReference type="KEGG" id="gcr:GcLGCM259_1641"/>
<dbReference type="GO" id="GO:0005524">
    <property type="term" value="F:ATP binding"/>
    <property type="evidence" value="ECO:0007669"/>
    <property type="project" value="UniProtKB-UniRule"/>
</dbReference>
<dbReference type="FunFam" id="3.40.50.300:FF:000011">
    <property type="entry name" value="Putative ABC transporter ATP-binding component"/>
    <property type="match status" value="1"/>
</dbReference>
<evidence type="ECO:0000256" key="6">
    <source>
        <dbReference type="ARBA" id="ARBA00022741"/>
    </source>
</evidence>
<dbReference type="FunFam" id="3.40.50.300:FF:000183">
    <property type="entry name" value="ABC transporter ATP-binding protein yjjK"/>
    <property type="match status" value="1"/>
</dbReference>
<dbReference type="GO" id="GO:0045900">
    <property type="term" value="P:negative regulation of translational elongation"/>
    <property type="evidence" value="ECO:0007669"/>
    <property type="project" value="UniProtKB-UniRule"/>
</dbReference>
<comment type="domain">
    <text evidence="12">The P-site tRNA interaction motif (PtIM domain) probably interacts with the P-site tRNA(fMet) as well as the 23S rRNA.</text>
</comment>
<sequence length="560" mass="62308">MAEFIYTMTKARKAVGDKVILDDVSMSFFPGAKIGVVGPNGAGKSTILKIMAGIDTPSNGEARLSPGYSVGILLQEPPLNEEKTVLGNVQEGVGEIYEKIQRFNQISEEMSQEGADFDALLEEMGKLQEAIDAADAWDIDSQLEQAMDALRCPPGDEPVTHLSGGERRRVALCKLLLQKPDLLLLDEPTNHLDAESVLWLEQHLASYPGAVLAVTHDRYFLDHVAEWICEVDRGRLHPYEGNYSTYLEKKRERLAVQGKKDAKLAKRLAEELDWVRSNAKGRQTKSKARLARYEEMAAEAERTRKLDFEEIQIPPGPRLGQLVIEAQDLKKGFGDRVLIDRLSFNLPRNGIVGVIGPNGVGKSTLFKTIVGLEELDGGTLKIGDSVKISYVDQNRENIDPEKSLWEVVSDGLDYIQVGQVEMPSRAYVSAFGFKGPDQQKKAGVLSGGERNRLNLALTLKQGGNLLLLDEPTNDLDVETLSSLENALLDFPGCAVVVSHDRWFLDRVATHILAYEGTEEDPANWYWFEGNFDSYEKNKVDRLGPDAAKPHRVTHRRLTRD</sequence>
<dbReference type="GO" id="GO:0043022">
    <property type="term" value="F:ribosome binding"/>
    <property type="evidence" value="ECO:0007669"/>
    <property type="project" value="UniProtKB-UniRule"/>
</dbReference>
<evidence type="ECO:0000256" key="9">
    <source>
        <dbReference type="ARBA" id="ARBA00022845"/>
    </source>
</evidence>
<evidence type="ECO:0000256" key="12">
    <source>
        <dbReference type="HAMAP-Rule" id="MF_00847"/>
    </source>
</evidence>
<evidence type="ECO:0000256" key="2">
    <source>
        <dbReference type="ARBA" id="ARBA00022490"/>
    </source>
</evidence>
<evidence type="ECO:0000256" key="10">
    <source>
        <dbReference type="ARBA" id="ARBA00022884"/>
    </source>
</evidence>
<comment type="domain">
    <text evidence="12">The arm domain is inserted in the first ABC transporter domain. Probably contacts ribosomal protein L1.</text>
</comment>
<dbReference type="PANTHER" id="PTHR43858:SF1">
    <property type="entry name" value="ABC TRANSPORTER-RELATED PROTEIN"/>
    <property type="match status" value="1"/>
</dbReference>
<accession>A0A5B7WTH0</accession>
<comment type="subcellular location">
    <subcellularLocation>
        <location evidence="12">Cytoplasm</location>
    </subcellularLocation>
    <text evidence="12">Associates with ribosomes and polysomes.</text>
</comment>
<dbReference type="Gene3D" id="3.40.50.300">
    <property type="entry name" value="P-loop containing nucleotide triphosphate hydrolases"/>
    <property type="match status" value="2"/>
</dbReference>
<keyword evidence="7 12" id="KW-0378">Hydrolase</keyword>
<dbReference type="NCBIfam" id="TIGR03719">
    <property type="entry name" value="ABC_ABC_ChvD"/>
    <property type="match status" value="1"/>
</dbReference>
<evidence type="ECO:0000256" key="11">
    <source>
        <dbReference type="ARBA" id="ARBA00022917"/>
    </source>
</evidence>
<comment type="subunit">
    <text evidence="12">Monomer. Probably contacts ribosomal proteins L1, L5, L33 and S7, the 16S and 23S rRNA and the P-site containing tRNA(fMet).</text>
</comment>
<keyword evidence="6 12" id="KW-0547">Nucleotide-binding</keyword>
<dbReference type="EMBL" id="CP034412">
    <property type="protein sequence ID" value="QCY47366.1"/>
    <property type="molecule type" value="Genomic_DNA"/>
</dbReference>
<evidence type="ECO:0000256" key="1">
    <source>
        <dbReference type="ARBA" id="ARBA00005868"/>
    </source>
</evidence>
<dbReference type="PROSITE" id="PS50893">
    <property type="entry name" value="ABC_TRANSPORTER_2"/>
    <property type="match status" value="2"/>
</dbReference>
<dbReference type="InterPro" id="IPR003439">
    <property type="entry name" value="ABC_transporter-like_ATP-bd"/>
</dbReference>
<dbReference type="Proteomes" id="UP000307000">
    <property type="component" value="Chromosome"/>
</dbReference>
<dbReference type="GO" id="GO:0006412">
    <property type="term" value="P:translation"/>
    <property type="evidence" value="ECO:0007669"/>
    <property type="project" value="UniProtKB-KW"/>
</dbReference>
<keyword evidence="8 12" id="KW-0067">ATP-binding</keyword>
<dbReference type="GO" id="GO:0019843">
    <property type="term" value="F:rRNA binding"/>
    <property type="evidence" value="ECO:0007669"/>
    <property type="project" value="UniProtKB-UniRule"/>
</dbReference>
<gene>
    <name evidence="12" type="primary">ettA</name>
    <name evidence="14" type="ORF">GcLGCM259_1641</name>
</gene>
<keyword evidence="11 12" id="KW-0648">Protein biosynthesis</keyword>
<dbReference type="PANTHER" id="PTHR43858">
    <property type="entry name" value="ENERGY-DEPENDENT TRANSLATIONAL THROTTLE PROTEIN ETTA"/>
    <property type="match status" value="1"/>
</dbReference>
<feature type="domain" description="ABC transporter" evidence="13">
    <location>
        <begin position="5"/>
        <end position="258"/>
    </location>
</feature>
<dbReference type="CDD" id="cd03221">
    <property type="entry name" value="ABCF_EF-3"/>
    <property type="match status" value="2"/>
</dbReference>
<evidence type="ECO:0000256" key="7">
    <source>
        <dbReference type="ARBA" id="ARBA00022801"/>
    </source>
</evidence>
<keyword evidence="5 12" id="KW-0677">Repeat</keyword>
<dbReference type="RefSeq" id="WP_138926341.1">
    <property type="nucleotide sequence ID" value="NZ_CP034412.1"/>
</dbReference>
<evidence type="ECO:0000259" key="13">
    <source>
        <dbReference type="PROSITE" id="PS50893"/>
    </source>
</evidence>
<dbReference type="InterPro" id="IPR003593">
    <property type="entry name" value="AAA+_ATPase"/>
</dbReference>